<dbReference type="RefSeq" id="WP_068664251.1">
    <property type="nucleotide sequence ID" value="NZ_LYPB01000063.1"/>
</dbReference>
<evidence type="ECO:0000313" key="2">
    <source>
        <dbReference type="EMBL" id="OAS18730.1"/>
    </source>
</evidence>
<evidence type="ECO:0000259" key="1">
    <source>
        <dbReference type="Pfam" id="PF01979"/>
    </source>
</evidence>
<proteinExistence type="predicted"/>
<dbReference type="NCBIfam" id="NF011987">
    <property type="entry name" value="PRK15446.2-3"/>
    <property type="match status" value="1"/>
</dbReference>
<evidence type="ECO:0000313" key="3">
    <source>
        <dbReference type="Proteomes" id="UP000078454"/>
    </source>
</evidence>
<dbReference type="Pfam" id="PF01979">
    <property type="entry name" value="Amidohydro_1"/>
    <property type="match status" value="1"/>
</dbReference>
<dbReference type="NCBIfam" id="NF011984">
    <property type="entry name" value="PRK15446.1-5"/>
    <property type="match status" value="1"/>
</dbReference>
<dbReference type="InterPro" id="IPR032466">
    <property type="entry name" value="Metal_Hydrolase"/>
</dbReference>
<accession>A0A198ACA8</accession>
<dbReference type="OrthoDB" id="9776488at2"/>
<reference evidence="2 3" key="1">
    <citation type="submission" date="2016-05" db="EMBL/GenBank/DDBJ databases">
        <title>Paenibacillus sp. 1ZS3-15 nov., isolated from the rhizosphere soil.</title>
        <authorList>
            <person name="Zhang X.X."/>
            <person name="Zhang J."/>
        </authorList>
    </citation>
    <scope>NUCLEOTIDE SEQUENCE [LARGE SCALE GENOMIC DNA]</scope>
    <source>
        <strain evidence="2 3">1ZS3-15</strain>
    </source>
</reference>
<dbReference type="Proteomes" id="UP000078454">
    <property type="component" value="Unassembled WGS sequence"/>
</dbReference>
<gene>
    <name evidence="2" type="ORF">A8708_29385</name>
</gene>
<name>A0A198ACA8_9BACL</name>
<dbReference type="PANTHER" id="PTHR43135">
    <property type="entry name" value="ALPHA-D-RIBOSE 1-METHYLPHOSPHONATE 5-TRIPHOSPHATE DIPHOSPHATASE"/>
    <property type="match status" value="1"/>
</dbReference>
<dbReference type="PANTHER" id="PTHR43135:SF3">
    <property type="entry name" value="ALPHA-D-RIBOSE 1-METHYLPHOSPHONATE 5-TRIPHOSPHATE DIPHOSPHATASE"/>
    <property type="match status" value="1"/>
</dbReference>
<dbReference type="SUPFAM" id="SSF51556">
    <property type="entry name" value="Metallo-dependent hydrolases"/>
    <property type="match status" value="1"/>
</dbReference>
<dbReference type="InterPro" id="IPR051781">
    <property type="entry name" value="Metallo-dep_Hydrolase"/>
</dbReference>
<keyword evidence="3" id="KW-1185">Reference proteome</keyword>
<dbReference type="GO" id="GO:0016810">
    <property type="term" value="F:hydrolase activity, acting on carbon-nitrogen (but not peptide) bonds"/>
    <property type="evidence" value="ECO:0007669"/>
    <property type="project" value="InterPro"/>
</dbReference>
<dbReference type="Gene3D" id="2.30.40.10">
    <property type="entry name" value="Urease, subunit C, domain 1"/>
    <property type="match status" value="1"/>
</dbReference>
<dbReference type="PIRSF" id="PIRSF038971">
    <property type="entry name" value="PhnM"/>
    <property type="match status" value="1"/>
</dbReference>
<dbReference type="SUPFAM" id="SSF51338">
    <property type="entry name" value="Composite domain of metallo-dependent hydrolases"/>
    <property type="match status" value="1"/>
</dbReference>
<protein>
    <submittedName>
        <fullName evidence="2">Alpha-D-ribose 1-methylphosphonate 5-triphosphate diphosphatase</fullName>
    </submittedName>
</protein>
<feature type="domain" description="Amidohydrolase-related" evidence="1">
    <location>
        <begin position="245"/>
        <end position="387"/>
    </location>
</feature>
<dbReference type="InterPro" id="IPR012696">
    <property type="entry name" value="PhnM"/>
</dbReference>
<dbReference type="AlphaFoldDB" id="A0A198ACA8"/>
<dbReference type="InterPro" id="IPR011059">
    <property type="entry name" value="Metal-dep_hydrolase_composite"/>
</dbReference>
<organism evidence="2 3">
    <name type="scientific">Paenibacillus oryzisoli</name>
    <dbReference type="NCBI Taxonomy" id="1850517"/>
    <lineage>
        <taxon>Bacteria</taxon>
        <taxon>Bacillati</taxon>
        <taxon>Bacillota</taxon>
        <taxon>Bacilli</taxon>
        <taxon>Bacillales</taxon>
        <taxon>Paenibacillaceae</taxon>
        <taxon>Paenibacillus</taxon>
    </lineage>
</organism>
<dbReference type="NCBIfam" id="NF011990">
    <property type="entry name" value="PRK15446.2-6"/>
    <property type="match status" value="1"/>
</dbReference>
<dbReference type="STRING" id="1850517.A8708_29385"/>
<dbReference type="InterPro" id="IPR006680">
    <property type="entry name" value="Amidohydro-rel"/>
</dbReference>
<dbReference type="EMBL" id="LYPB01000063">
    <property type="protein sequence ID" value="OAS18730.1"/>
    <property type="molecule type" value="Genomic_DNA"/>
</dbReference>
<sequence>MVEQGYGKWILNASIVFPDEVKRGNIYISEGKIQGIYGEEVSRELIDDKHEVIDATDMYVLPGLIDIHCDAIEKEVQPRPNTLYPMDLAIYELDKKLAGNGITTMYQSVSLGVGLSLRGDNLLVNLLENLINYRNQRSMIRHRVHLRYELIHLAGIELANELIQSGIVDYLSFMNHAPGQGQYKKPGSFEAYVMKNQGVDKDEVKKITENAIKTQESIDWDKVRALAHLALSQGISIASHDDDSIEKIDEALTYGVTVSEFPLNIETAEYAKRSNLLVCVGAPNVVRGVSHDNNLRASDAIKLGLVDIICSDYLPSSLLHAVFKLVNENTVSLPKAVNMASLNPAKAMGIDKELGSIECGKEADLLLVKIFDGYPFIIKTFVNGKCVYSADFFHFN</sequence>
<dbReference type="GO" id="GO:0019700">
    <property type="term" value="P:organic phosphonate catabolic process"/>
    <property type="evidence" value="ECO:0007669"/>
    <property type="project" value="InterPro"/>
</dbReference>
<dbReference type="Gene3D" id="3.20.20.140">
    <property type="entry name" value="Metal-dependent hydrolases"/>
    <property type="match status" value="1"/>
</dbReference>
<comment type="caution">
    <text evidence="2">The sequence shown here is derived from an EMBL/GenBank/DDBJ whole genome shotgun (WGS) entry which is preliminary data.</text>
</comment>